<sequence>MERKHNKQPKLHIKKGDTVKVIAGDDKSTAQRERTGKVLEVFPEKNRAIVEGINMVTKHEKPSAGKPEGGIKKVEAPVHISNLMLIDPASGKPTRVGRKLDDKGKLQRYSKKTGEFIK</sequence>
<dbReference type="InterPro" id="IPR014722">
    <property type="entry name" value="Rib_uL2_dom2"/>
</dbReference>
<evidence type="ECO:0000256" key="1">
    <source>
        <dbReference type="ARBA" id="ARBA00010618"/>
    </source>
</evidence>
<keyword evidence="3 5" id="KW-0687">Ribonucleoprotein</keyword>
<comment type="subunit">
    <text evidence="5">Part of the 50S ribosomal subunit.</text>
</comment>
<dbReference type="NCBIfam" id="TIGR01079">
    <property type="entry name" value="rplX_bact"/>
    <property type="match status" value="1"/>
</dbReference>
<dbReference type="CDD" id="cd06089">
    <property type="entry name" value="KOW_RPL26"/>
    <property type="match status" value="1"/>
</dbReference>
<evidence type="ECO:0000256" key="2">
    <source>
        <dbReference type="ARBA" id="ARBA00022980"/>
    </source>
</evidence>
<dbReference type="GO" id="GO:0003735">
    <property type="term" value="F:structural constituent of ribosome"/>
    <property type="evidence" value="ECO:0007669"/>
    <property type="project" value="InterPro"/>
</dbReference>
<evidence type="ECO:0000259" key="6">
    <source>
        <dbReference type="SMART" id="SM00739"/>
    </source>
</evidence>
<dbReference type="GO" id="GO:1990904">
    <property type="term" value="C:ribonucleoprotein complex"/>
    <property type="evidence" value="ECO:0007669"/>
    <property type="project" value="UniProtKB-KW"/>
</dbReference>
<proteinExistence type="inferred from homology"/>
<comment type="caution">
    <text evidence="7">The sequence shown here is derived from an EMBL/GenBank/DDBJ whole genome shotgun (WGS) entry which is preliminary data.</text>
</comment>
<comment type="function">
    <text evidence="5">One of the proteins that surrounds the polypeptide exit tunnel on the outside of the subunit.</text>
</comment>
<dbReference type="GO" id="GO:0006412">
    <property type="term" value="P:translation"/>
    <property type="evidence" value="ECO:0007669"/>
    <property type="project" value="UniProtKB-UniRule"/>
</dbReference>
<keyword evidence="5" id="KW-0699">rRNA-binding</keyword>
<protein>
    <recommendedName>
        <fullName evidence="4 5">Large ribosomal subunit protein uL24</fullName>
    </recommendedName>
</protein>
<dbReference type="InterPro" id="IPR041988">
    <property type="entry name" value="Ribosomal_uL24_KOW"/>
</dbReference>
<dbReference type="InterPro" id="IPR003256">
    <property type="entry name" value="Ribosomal_uL24"/>
</dbReference>
<dbReference type="RefSeq" id="WP_254161830.1">
    <property type="nucleotide sequence ID" value="NZ_JAHESF010000005.1"/>
</dbReference>
<dbReference type="SMART" id="SM00739">
    <property type="entry name" value="KOW"/>
    <property type="match status" value="1"/>
</dbReference>
<dbReference type="InterPro" id="IPR008991">
    <property type="entry name" value="Translation_prot_SH3-like_sf"/>
</dbReference>
<dbReference type="InterPro" id="IPR057264">
    <property type="entry name" value="Ribosomal_uL24_C"/>
</dbReference>
<organism evidence="7 8">
    <name type="scientific">Chryseosolibacter histidini</name>
    <dbReference type="NCBI Taxonomy" id="2782349"/>
    <lineage>
        <taxon>Bacteria</taxon>
        <taxon>Pseudomonadati</taxon>
        <taxon>Bacteroidota</taxon>
        <taxon>Cytophagia</taxon>
        <taxon>Cytophagales</taxon>
        <taxon>Chryseotaleaceae</taxon>
        <taxon>Chryseosolibacter</taxon>
    </lineage>
</organism>
<gene>
    <name evidence="5 7" type="primary">rplX</name>
    <name evidence="7" type="ORF">KK083_06675</name>
</gene>
<evidence type="ECO:0000256" key="4">
    <source>
        <dbReference type="ARBA" id="ARBA00035206"/>
    </source>
</evidence>
<comment type="function">
    <text evidence="5">One of two assembly initiator proteins, it binds directly to the 5'-end of the 23S rRNA, where it nucleates assembly of the 50S subunit.</text>
</comment>
<dbReference type="GO" id="GO:0019843">
    <property type="term" value="F:rRNA binding"/>
    <property type="evidence" value="ECO:0007669"/>
    <property type="project" value="UniProtKB-UniRule"/>
</dbReference>
<feature type="domain" description="KOW" evidence="6">
    <location>
        <begin position="12"/>
        <end position="44"/>
    </location>
</feature>
<dbReference type="HAMAP" id="MF_01326_B">
    <property type="entry name" value="Ribosomal_uL24_B"/>
    <property type="match status" value="1"/>
</dbReference>
<dbReference type="InterPro" id="IPR005824">
    <property type="entry name" value="KOW"/>
</dbReference>
<accession>A0AAP2GM45</accession>
<name>A0AAP2GM45_9BACT</name>
<dbReference type="PANTHER" id="PTHR12903">
    <property type="entry name" value="MITOCHONDRIAL RIBOSOMAL PROTEIN L24"/>
    <property type="match status" value="1"/>
</dbReference>
<reference evidence="7 8" key="1">
    <citation type="submission" date="2021-05" db="EMBL/GenBank/DDBJ databases">
        <title>A Polyphasic approach of four new species of the genus Ohtaekwangia: Ohtaekwangia histidinii sp. nov., Ohtaekwangia cretensis sp. nov., Ohtaekwangia indiensis sp. nov., Ohtaekwangia reichenbachii sp. nov. from diverse environment.</title>
        <authorList>
            <person name="Octaviana S."/>
        </authorList>
    </citation>
    <scope>NUCLEOTIDE SEQUENCE [LARGE SCALE GENOMIC DNA]</scope>
    <source>
        <strain evidence="7 8">PWU4</strain>
    </source>
</reference>
<comment type="similarity">
    <text evidence="1 5">Belongs to the universal ribosomal protein uL24 family.</text>
</comment>
<dbReference type="Pfam" id="PF17136">
    <property type="entry name" value="ribosomal_L24"/>
    <property type="match status" value="1"/>
</dbReference>
<evidence type="ECO:0000313" key="7">
    <source>
        <dbReference type="EMBL" id="MBT1696548.1"/>
    </source>
</evidence>
<dbReference type="Gene3D" id="2.30.30.30">
    <property type="match status" value="1"/>
</dbReference>
<evidence type="ECO:0000313" key="8">
    <source>
        <dbReference type="Proteomes" id="UP001319200"/>
    </source>
</evidence>
<keyword evidence="2 5" id="KW-0689">Ribosomal protein</keyword>
<keyword evidence="8" id="KW-1185">Reference proteome</keyword>
<dbReference type="Proteomes" id="UP001319200">
    <property type="component" value="Unassembled WGS sequence"/>
</dbReference>
<keyword evidence="5" id="KW-0694">RNA-binding</keyword>
<dbReference type="SUPFAM" id="SSF50104">
    <property type="entry name" value="Translation proteins SH3-like domain"/>
    <property type="match status" value="1"/>
</dbReference>
<dbReference type="GO" id="GO:0005840">
    <property type="term" value="C:ribosome"/>
    <property type="evidence" value="ECO:0007669"/>
    <property type="project" value="UniProtKB-KW"/>
</dbReference>
<dbReference type="EMBL" id="JAHESF010000005">
    <property type="protein sequence ID" value="MBT1696548.1"/>
    <property type="molecule type" value="Genomic_DNA"/>
</dbReference>
<evidence type="ECO:0000256" key="3">
    <source>
        <dbReference type="ARBA" id="ARBA00023274"/>
    </source>
</evidence>
<dbReference type="AlphaFoldDB" id="A0AAP2GM45"/>
<evidence type="ECO:0000256" key="5">
    <source>
        <dbReference type="HAMAP-Rule" id="MF_01326"/>
    </source>
</evidence>